<dbReference type="Proteomes" id="UP001596147">
    <property type="component" value="Unassembled WGS sequence"/>
</dbReference>
<accession>A0ABW0LN44</accession>
<dbReference type="EMBL" id="JBHSMC010000020">
    <property type="protein sequence ID" value="MFC5466013.1"/>
    <property type="molecule type" value="Genomic_DNA"/>
</dbReference>
<reference evidence="2" key="1">
    <citation type="journal article" date="2019" name="Int. J. Syst. Evol. Microbiol.">
        <title>The Global Catalogue of Microorganisms (GCM) 10K type strain sequencing project: providing services to taxonomists for standard genome sequencing and annotation.</title>
        <authorList>
            <consortium name="The Broad Institute Genomics Platform"/>
            <consortium name="The Broad Institute Genome Sequencing Center for Infectious Disease"/>
            <person name="Wu L."/>
            <person name="Ma J."/>
        </authorList>
    </citation>
    <scope>NUCLEOTIDE SEQUENCE [LARGE SCALE GENOMIC DNA]</scope>
    <source>
        <strain evidence="2">CGMCC 1.12237</strain>
    </source>
</reference>
<evidence type="ECO:0000313" key="1">
    <source>
        <dbReference type="EMBL" id="MFC5466013.1"/>
    </source>
</evidence>
<protein>
    <submittedName>
        <fullName evidence="1">AAA family ATPase</fullName>
    </submittedName>
</protein>
<comment type="caution">
    <text evidence="1">The sequence shown here is derived from an EMBL/GenBank/DDBJ whole genome shotgun (WGS) entry which is preliminary data.</text>
</comment>
<sequence length="168" mass="19309">MLDDKKLPLFILTGASGTGKSTVVPYLREILPDFDVFDIDNIYADIGDWQKLKNVWLKVASNIAKSNRMTVLCGTMMPWDVEKCDSYIDFSAIYYLNLHCDDETREARLRERGWAEELIADHKKFAKWLLENSDIAYNPPMPTVHTTQSSPNEVAHKIKKWIGSIEVK</sequence>
<keyword evidence="2" id="KW-1185">Reference proteome</keyword>
<evidence type="ECO:0000313" key="2">
    <source>
        <dbReference type="Proteomes" id="UP001596147"/>
    </source>
</evidence>
<dbReference type="RefSeq" id="WP_382353322.1">
    <property type="nucleotide sequence ID" value="NZ_JBHSMC010000020.1"/>
</dbReference>
<dbReference type="InterPro" id="IPR027417">
    <property type="entry name" value="P-loop_NTPase"/>
</dbReference>
<dbReference type="Gene3D" id="3.40.50.300">
    <property type="entry name" value="P-loop containing nucleotide triphosphate hydrolases"/>
    <property type="match status" value="1"/>
</dbReference>
<organism evidence="1 2">
    <name type="scientific">Lederbergia graminis</name>
    <dbReference type="NCBI Taxonomy" id="735518"/>
    <lineage>
        <taxon>Bacteria</taxon>
        <taxon>Bacillati</taxon>
        <taxon>Bacillota</taxon>
        <taxon>Bacilli</taxon>
        <taxon>Bacillales</taxon>
        <taxon>Bacillaceae</taxon>
        <taxon>Lederbergia</taxon>
    </lineage>
</organism>
<proteinExistence type="predicted"/>
<gene>
    <name evidence="1" type="ORF">ACFPM4_14870</name>
</gene>
<dbReference type="SUPFAM" id="SSF52540">
    <property type="entry name" value="P-loop containing nucleoside triphosphate hydrolases"/>
    <property type="match status" value="1"/>
</dbReference>
<name>A0ABW0LN44_9BACI</name>